<feature type="transmembrane region" description="Helical" evidence="1">
    <location>
        <begin position="20"/>
        <end position="40"/>
    </location>
</feature>
<accession>A0A0C2RVK1</accession>
<keyword evidence="3" id="KW-1185">Reference proteome</keyword>
<name>A0A0C2RVK1_AMAMK</name>
<keyword evidence="1" id="KW-1133">Transmembrane helix</keyword>
<dbReference type="InParanoid" id="A0A0C2RVK1"/>
<sequence>MSSLVLIFFEFPSSFFPTEYSIVAGFWTYLQVYLCLLTVAGEAVTSTISRAGVHSDGKSVVNTVIIPNLQNRPSSFPCLHWARKAQIVHFPRSGGSLSQYGYSVRRKL</sequence>
<dbReference type="HOGENOM" id="CLU_2196274_0_0_1"/>
<dbReference type="AlphaFoldDB" id="A0A0C2RVK1"/>
<reference evidence="2 3" key="1">
    <citation type="submission" date="2014-04" db="EMBL/GenBank/DDBJ databases">
        <title>Evolutionary Origins and Diversification of the Mycorrhizal Mutualists.</title>
        <authorList>
            <consortium name="DOE Joint Genome Institute"/>
            <consortium name="Mycorrhizal Genomics Consortium"/>
            <person name="Kohler A."/>
            <person name="Kuo A."/>
            <person name="Nagy L.G."/>
            <person name="Floudas D."/>
            <person name="Copeland A."/>
            <person name="Barry K.W."/>
            <person name="Cichocki N."/>
            <person name="Veneault-Fourrey C."/>
            <person name="LaButti K."/>
            <person name="Lindquist E.A."/>
            <person name="Lipzen A."/>
            <person name="Lundell T."/>
            <person name="Morin E."/>
            <person name="Murat C."/>
            <person name="Riley R."/>
            <person name="Ohm R."/>
            <person name="Sun H."/>
            <person name="Tunlid A."/>
            <person name="Henrissat B."/>
            <person name="Grigoriev I.V."/>
            <person name="Hibbett D.S."/>
            <person name="Martin F."/>
        </authorList>
    </citation>
    <scope>NUCLEOTIDE SEQUENCE [LARGE SCALE GENOMIC DNA]</scope>
    <source>
        <strain evidence="2 3">Koide BX008</strain>
    </source>
</reference>
<protein>
    <submittedName>
        <fullName evidence="2">Uncharacterized protein</fullName>
    </submittedName>
</protein>
<dbReference type="EMBL" id="KN818850">
    <property type="protein sequence ID" value="KIL54265.1"/>
    <property type="molecule type" value="Genomic_DNA"/>
</dbReference>
<gene>
    <name evidence="2" type="ORF">M378DRAFT_174340</name>
</gene>
<keyword evidence="1" id="KW-0472">Membrane</keyword>
<evidence type="ECO:0000313" key="2">
    <source>
        <dbReference type="EMBL" id="KIL54265.1"/>
    </source>
</evidence>
<evidence type="ECO:0000256" key="1">
    <source>
        <dbReference type="SAM" id="Phobius"/>
    </source>
</evidence>
<proteinExistence type="predicted"/>
<keyword evidence="1" id="KW-0812">Transmembrane</keyword>
<evidence type="ECO:0000313" key="3">
    <source>
        <dbReference type="Proteomes" id="UP000054549"/>
    </source>
</evidence>
<organism evidence="2 3">
    <name type="scientific">Amanita muscaria (strain Koide BX008)</name>
    <dbReference type="NCBI Taxonomy" id="946122"/>
    <lineage>
        <taxon>Eukaryota</taxon>
        <taxon>Fungi</taxon>
        <taxon>Dikarya</taxon>
        <taxon>Basidiomycota</taxon>
        <taxon>Agaricomycotina</taxon>
        <taxon>Agaricomycetes</taxon>
        <taxon>Agaricomycetidae</taxon>
        <taxon>Agaricales</taxon>
        <taxon>Pluteineae</taxon>
        <taxon>Amanitaceae</taxon>
        <taxon>Amanita</taxon>
    </lineage>
</organism>
<dbReference type="Proteomes" id="UP000054549">
    <property type="component" value="Unassembled WGS sequence"/>
</dbReference>